<dbReference type="EMBL" id="LKMD01000104">
    <property type="protein sequence ID" value="PIA94540.1"/>
    <property type="molecule type" value="Genomic_DNA"/>
</dbReference>
<dbReference type="Proteomes" id="UP000230605">
    <property type="component" value="Chromosome 6"/>
</dbReference>
<protein>
    <submittedName>
        <fullName evidence="2">Uncharacterized protein</fullName>
    </submittedName>
</protein>
<proteinExistence type="predicted"/>
<sequence>MHITTEDIVYLRTSSETNTMRRSHEDEAPPSYNDAITIDNLQSEITLHDEHFYGDQIEPTGSLESTTPSQDKDIAGERPPQAKWLVKSTTDPSAWKLLTNGPLMTNATTPHNSSPLTKRRYRVLFPLGYEDVYLHKSSWSSSDASSLPDFHIELYSPAKCSERYEPEPIVVLGPTDPSQQTDSLARSHLVTHLPKTFSIIESEVTKTTRMVTFCESEFFSWDWDCKTSAARHDMRMMIHRARKKVITVAHLVRRLEQCVDFCGKKGDYQFEAALKLLRRSLREVGYRMGRLQV</sequence>
<dbReference type="AlphaFoldDB" id="A0A2G5HPT6"/>
<feature type="region of interest" description="Disordered" evidence="1">
    <location>
        <begin position="14"/>
        <end position="33"/>
    </location>
</feature>
<name>A0A2G5HPT6_CERBT</name>
<dbReference type="OrthoDB" id="3625729at2759"/>
<accession>A0A2G5HPT6</accession>
<feature type="region of interest" description="Disordered" evidence="1">
    <location>
        <begin position="55"/>
        <end position="76"/>
    </location>
</feature>
<evidence type="ECO:0000313" key="2">
    <source>
        <dbReference type="EMBL" id="PIA94540.1"/>
    </source>
</evidence>
<reference evidence="2 3" key="1">
    <citation type="submission" date="2015-10" db="EMBL/GenBank/DDBJ databases">
        <title>The cercosporin biosynthetic gene cluster was horizontally transferred to several fungal lineages and shown to be expanded in Cercospora beticola based on microsynteny with recipient genomes.</title>
        <authorList>
            <person name="De Jonge R."/>
            <person name="Ebert M.K."/>
            <person name="Suttle J.C."/>
            <person name="Jurick Ii W.M."/>
            <person name="Secor G.A."/>
            <person name="Thomma B.P."/>
            <person name="Van De Peer Y."/>
            <person name="Bolton M.D."/>
        </authorList>
    </citation>
    <scope>NUCLEOTIDE SEQUENCE [LARGE SCALE GENOMIC DNA]</scope>
    <source>
        <strain evidence="2 3">09-40</strain>
    </source>
</reference>
<gene>
    <name evidence="2" type="ORF">CB0940_08575</name>
</gene>
<comment type="caution">
    <text evidence="2">The sequence shown here is derived from an EMBL/GenBank/DDBJ whole genome shotgun (WGS) entry which is preliminary data.</text>
</comment>
<evidence type="ECO:0000256" key="1">
    <source>
        <dbReference type="SAM" id="MobiDB-lite"/>
    </source>
</evidence>
<organism evidence="2 3">
    <name type="scientific">Cercospora beticola</name>
    <name type="common">Sugarbeet leaf spot fungus</name>
    <dbReference type="NCBI Taxonomy" id="122368"/>
    <lineage>
        <taxon>Eukaryota</taxon>
        <taxon>Fungi</taxon>
        <taxon>Dikarya</taxon>
        <taxon>Ascomycota</taxon>
        <taxon>Pezizomycotina</taxon>
        <taxon>Dothideomycetes</taxon>
        <taxon>Dothideomycetidae</taxon>
        <taxon>Mycosphaerellales</taxon>
        <taxon>Mycosphaerellaceae</taxon>
        <taxon>Cercospora</taxon>
    </lineage>
</organism>
<evidence type="ECO:0000313" key="3">
    <source>
        <dbReference type="Proteomes" id="UP000230605"/>
    </source>
</evidence>